<dbReference type="AlphaFoldDB" id="A0A2I0AYB7"/>
<dbReference type="Proteomes" id="UP000236161">
    <property type="component" value="Unassembled WGS sequence"/>
</dbReference>
<name>A0A2I0AYB7_9ASPA</name>
<evidence type="ECO:0000313" key="1">
    <source>
        <dbReference type="EMBL" id="PKA60547.1"/>
    </source>
</evidence>
<dbReference type="EMBL" id="KZ451936">
    <property type="protein sequence ID" value="PKA60547.1"/>
    <property type="molecule type" value="Genomic_DNA"/>
</dbReference>
<sequence length="67" mass="7510">MLGLSGFGLEALSFEPQPKRPSLKFEAQSSKAYALSFGQGPSSFGVWDLAFELWASCFRLWTWTLTM</sequence>
<proteinExistence type="predicted"/>
<organism evidence="1 2">
    <name type="scientific">Apostasia shenzhenica</name>
    <dbReference type="NCBI Taxonomy" id="1088818"/>
    <lineage>
        <taxon>Eukaryota</taxon>
        <taxon>Viridiplantae</taxon>
        <taxon>Streptophyta</taxon>
        <taxon>Embryophyta</taxon>
        <taxon>Tracheophyta</taxon>
        <taxon>Spermatophyta</taxon>
        <taxon>Magnoliopsida</taxon>
        <taxon>Liliopsida</taxon>
        <taxon>Asparagales</taxon>
        <taxon>Orchidaceae</taxon>
        <taxon>Apostasioideae</taxon>
        <taxon>Apostasia</taxon>
    </lineage>
</organism>
<reference evidence="1 2" key="1">
    <citation type="journal article" date="2017" name="Nature">
        <title>The Apostasia genome and the evolution of orchids.</title>
        <authorList>
            <person name="Zhang G.Q."/>
            <person name="Liu K.W."/>
            <person name="Li Z."/>
            <person name="Lohaus R."/>
            <person name="Hsiao Y.Y."/>
            <person name="Niu S.C."/>
            <person name="Wang J.Y."/>
            <person name="Lin Y.C."/>
            <person name="Xu Q."/>
            <person name="Chen L.J."/>
            <person name="Yoshida K."/>
            <person name="Fujiwara S."/>
            <person name="Wang Z.W."/>
            <person name="Zhang Y.Q."/>
            <person name="Mitsuda N."/>
            <person name="Wang M."/>
            <person name="Liu G.H."/>
            <person name="Pecoraro L."/>
            <person name="Huang H.X."/>
            <person name="Xiao X.J."/>
            <person name="Lin M."/>
            <person name="Wu X.Y."/>
            <person name="Wu W.L."/>
            <person name="Chen Y.Y."/>
            <person name="Chang S.B."/>
            <person name="Sakamoto S."/>
            <person name="Ohme-Takagi M."/>
            <person name="Yagi M."/>
            <person name="Zeng S.J."/>
            <person name="Shen C.Y."/>
            <person name="Yeh C.M."/>
            <person name="Luo Y.B."/>
            <person name="Tsai W.C."/>
            <person name="Van de Peer Y."/>
            <person name="Liu Z.J."/>
        </authorList>
    </citation>
    <scope>NUCLEOTIDE SEQUENCE [LARGE SCALE GENOMIC DNA]</scope>
    <source>
        <strain evidence="2">cv. Shenzhen</strain>
        <tissue evidence="1">Stem</tissue>
    </source>
</reference>
<evidence type="ECO:0000313" key="2">
    <source>
        <dbReference type="Proteomes" id="UP000236161"/>
    </source>
</evidence>
<gene>
    <name evidence="1" type="ORF">AXF42_Ash019440</name>
</gene>
<protein>
    <submittedName>
        <fullName evidence="1">Uncharacterized protein</fullName>
    </submittedName>
</protein>
<keyword evidence="2" id="KW-1185">Reference proteome</keyword>
<accession>A0A2I0AYB7</accession>